<accession>A0A7I9XTH6</accession>
<evidence type="ECO:0000256" key="5">
    <source>
        <dbReference type="ARBA" id="ARBA00023136"/>
    </source>
</evidence>
<dbReference type="GO" id="GO:0035435">
    <property type="term" value="P:phosphate ion transmembrane transport"/>
    <property type="evidence" value="ECO:0007669"/>
    <property type="project" value="TreeGrafter"/>
</dbReference>
<keyword evidence="3 6" id="KW-0812">Transmembrane</keyword>
<evidence type="ECO:0000256" key="7">
    <source>
        <dbReference type="SAM" id="MobiDB-lite"/>
    </source>
</evidence>
<comment type="similarity">
    <text evidence="6">Belongs to the inorganic phosphate transporter (PiT) (TC 2.A.20) family.</text>
</comment>
<feature type="transmembrane region" description="Helical" evidence="6">
    <location>
        <begin position="108"/>
        <end position="129"/>
    </location>
</feature>
<keyword evidence="6" id="KW-0592">Phosphate transport</keyword>
<evidence type="ECO:0000313" key="8">
    <source>
        <dbReference type="EMBL" id="GFG73313.1"/>
    </source>
</evidence>
<keyword evidence="9" id="KW-1185">Reference proteome</keyword>
<feature type="transmembrane region" description="Helical" evidence="6">
    <location>
        <begin position="335"/>
        <end position="354"/>
    </location>
</feature>
<reference evidence="8 9" key="1">
    <citation type="journal article" date="2019" name="Emerg. Microbes Infect.">
        <title>Comprehensive subspecies identification of 175 nontuberculous mycobacteria species based on 7547 genomic profiles.</title>
        <authorList>
            <person name="Matsumoto Y."/>
            <person name="Kinjo T."/>
            <person name="Motooka D."/>
            <person name="Nabeya D."/>
            <person name="Jung N."/>
            <person name="Uechi K."/>
            <person name="Horii T."/>
            <person name="Iida T."/>
            <person name="Fujita J."/>
            <person name="Nakamura S."/>
        </authorList>
    </citation>
    <scope>NUCLEOTIDE SEQUENCE [LARGE SCALE GENOMIC DNA]</scope>
    <source>
        <strain evidence="8 9">JCM 17322</strain>
    </source>
</reference>
<keyword evidence="2 6" id="KW-0813">Transport</keyword>
<proteinExistence type="inferred from homology"/>
<dbReference type="PANTHER" id="PTHR11101">
    <property type="entry name" value="PHOSPHATE TRANSPORTER"/>
    <property type="match status" value="1"/>
</dbReference>
<keyword evidence="5 6" id="KW-0472">Membrane</keyword>
<evidence type="ECO:0000256" key="1">
    <source>
        <dbReference type="ARBA" id="ARBA00004141"/>
    </source>
</evidence>
<protein>
    <recommendedName>
        <fullName evidence="6">Phosphate transporter</fullName>
    </recommendedName>
</protein>
<feature type="region of interest" description="Disordered" evidence="7">
    <location>
        <begin position="381"/>
        <end position="401"/>
    </location>
</feature>
<evidence type="ECO:0000256" key="4">
    <source>
        <dbReference type="ARBA" id="ARBA00022989"/>
    </source>
</evidence>
<evidence type="ECO:0000256" key="3">
    <source>
        <dbReference type="ARBA" id="ARBA00022692"/>
    </source>
</evidence>
<dbReference type="RefSeq" id="WP_163754246.1">
    <property type="nucleotide sequence ID" value="NZ_BLKW01000002.1"/>
</dbReference>
<evidence type="ECO:0000313" key="9">
    <source>
        <dbReference type="Proteomes" id="UP000465361"/>
    </source>
</evidence>
<dbReference type="AlphaFoldDB" id="A0A7I9XTH6"/>
<dbReference type="GO" id="GO:0005315">
    <property type="term" value="F:phosphate transmembrane transporter activity"/>
    <property type="evidence" value="ECO:0007669"/>
    <property type="project" value="InterPro"/>
</dbReference>
<keyword evidence="4 6" id="KW-1133">Transmembrane helix</keyword>
<organism evidence="8 9">
    <name type="scientific">Mycobacterium botniense</name>
    <dbReference type="NCBI Taxonomy" id="84962"/>
    <lineage>
        <taxon>Bacteria</taxon>
        <taxon>Bacillati</taxon>
        <taxon>Actinomycetota</taxon>
        <taxon>Actinomycetes</taxon>
        <taxon>Mycobacteriales</taxon>
        <taxon>Mycobacteriaceae</taxon>
        <taxon>Mycobacterium</taxon>
    </lineage>
</organism>
<comment type="caution">
    <text evidence="8">The sequence shown here is derived from an EMBL/GenBank/DDBJ whole genome shotgun (WGS) entry which is preliminary data.</text>
</comment>
<gene>
    <name evidence="8" type="primary">pit</name>
    <name evidence="8" type="ORF">MBOT_06780</name>
</gene>
<comment type="subcellular location">
    <subcellularLocation>
        <location evidence="1 6">Membrane</location>
        <topology evidence="1 6">Multi-pass membrane protein</topology>
    </subcellularLocation>
</comment>
<dbReference type="PANTHER" id="PTHR11101:SF54">
    <property type="entry name" value="LOW-AFFINITY INORGANIC PHOSPHATE TRANSPORTER-RELATED"/>
    <property type="match status" value="1"/>
</dbReference>
<dbReference type="Pfam" id="PF01384">
    <property type="entry name" value="PHO4"/>
    <property type="match status" value="1"/>
</dbReference>
<feature type="transmembrane region" description="Helical" evidence="6">
    <location>
        <begin position="220"/>
        <end position="241"/>
    </location>
</feature>
<evidence type="ECO:0000256" key="6">
    <source>
        <dbReference type="RuleBase" id="RU363058"/>
    </source>
</evidence>
<feature type="transmembrane region" description="Helical" evidence="6">
    <location>
        <begin position="310"/>
        <end position="329"/>
    </location>
</feature>
<feature type="transmembrane region" description="Helical" evidence="6">
    <location>
        <begin position="135"/>
        <end position="158"/>
    </location>
</feature>
<sequence>MTLQLFLLIIVVITALAFDFTNGFHDTANAMATSIASGALSPRSAVTLSAALNLLGAFLSTTIAATIAKDLVNGHLVTLELVFAGLVGGIVWNLLTWLGGIPSSSSHALIGGVVGAMIAAVGGHGVIWSGLVSKVIVPAGVSVLTAILIGGIGTWLVYRFSRGIPEKRTEQGFRRGQIGSSALVSLAHGTNDAQKTMGIIFMALISYGAVSKTATLPPLWVIVCCALAMAAGTYAGGWRIIRTLGKGLVEIKPPQGMAAESSSAAVILLSAHFGYALSTTQVVTGSVLGSGVGKPGAQVRWGVGGRMATAWLFTLPLAGLVGALTYVVVHTLGGYLGALIGFALLVATSLAIWLQSRTTRIDHTNVNADWEGSLTAGLEPTVTAPGITAQPADESPTIAAP</sequence>
<dbReference type="GO" id="GO:0016020">
    <property type="term" value="C:membrane"/>
    <property type="evidence" value="ECO:0007669"/>
    <property type="project" value="UniProtKB-SubCell"/>
</dbReference>
<feature type="transmembrane region" description="Helical" evidence="6">
    <location>
        <begin position="81"/>
        <end position="101"/>
    </location>
</feature>
<dbReference type="Proteomes" id="UP000465361">
    <property type="component" value="Unassembled WGS sequence"/>
</dbReference>
<name>A0A7I9XTH6_9MYCO</name>
<dbReference type="InterPro" id="IPR001204">
    <property type="entry name" value="Phos_transporter"/>
</dbReference>
<dbReference type="EMBL" id="BLKW01000002">
    <property type="protein sequence ID" value="GFG73313.1"/>
    <property type="molecule type" value="Genomic_DNA"/>
</dbReference>
<evidence type="ECO:0000256" key="2">
    <source>
        <dbReference type="ARBA" id="ARBA00022448"/>
    </source>
</evidence>